<dbReference type="RefSeq" id="WP_044192437.1">
    <property type="nucleotide sequence ID" value="NZ_JMCB01000010.1"/>
</dbReference>
<protein>
    <submittedName>
        <fullName evidence="1">Uncharacterized protein</fullName>
    </submittedName>
</protein>
<sequence length="130" mass="14153">MGVDGVRSAGTGTQQAASATFEAKDLLQNGQFKLTPEMQEALAQAKDVYGKDMGEKYTKPAGEKAEKAITEWIKAHPNASEEATTEAIKSALKDAVIEQQTKKIGDDHFMNQIVSKIGASFKFENDAWED</sequence>
<evidence type="ECO:0000313" key="1">
    <source>
        <dbReference type="EMBL" id="KFE66532.1"/>
    </source>
</evidence>
<gene>
    <name evidence="1" type="ORF">DB31_1005</name>
</gene>
<organism evidence="1 2">
    <name type="scientific">Hyalangium minutum</name>
    <dbReference type="NCBI Taxonomy" id="394096"/>
    <lineage>
        <taxon>Bacteria</taxon>
        <taxon>Pseudomonadati</taxon>
        <taxon>Myxococcota</taxon>
        <taxon>Myxococcia</taxon>
        <taxon>Myxococcales</taxon>
        <taxon>Cystobacterineae</taxon>
        <taxon>Archangiaceae</taxon>
        <taxon>Hyalangium</taxon>
    </lineage>
</organism>
<proteinExistence type="predicted"/>
<comment type="caution">
    <text evidence="1">The sequence shown here is derived from an EMBL/GenBank/DDBJ whole genome shotgun (WGS) entry which is preliminary data.</text>
</comment>
<dbReference type="AlphaFoldDB" id="A0A085WFR9"/>
<dbReference type="Proteomes" id="UP000028725">
    <property type="component" value="Unassembled WGS sequence"/>
</dbReference>
<dbReference type="EMBL" id="JMCB01000010">
    <property type="protein sequence ID" value="KFE66532.1"/>
    <property type="molecule type" value="Genomic_DNA"/>
</dbReference>
<reference evidence="1 2" key="1">
    <citation type="submission" date="2014-04" db="EMBL/GenBank/DDBJ databases">
        <title>Genome assembly of Hyalangium minutum DSM 14724.</title>
        <authorList>
            <person name="Sharma G."/>
            <person name="Subramanian S."/>
        </authorList>
    </citation>
    <scope>NUCLEOTIDE SEQUENCE [LARGE SCALE GENOMIC DNA]</scope>
    <source>
        <strain evidence="1 2">DSM 14724</strain>
    </source>
</reference>
<accession>A0A085WFR9</accession>
<evidence type="ECO:0000313" key="2">
    <source>
        <dbReference type="Proteomes" id="UP000028725"/>
    </source>
</evidence>
<name>A0A085WFR9_9BACT</name>
<keyword evidence="2" id="KW-1185">Reference proteome</keyword>